<sequence length="703" mass="77360">MARVNRATNSVPAATTSIPSIRQHSTINTLPESKWNAEATSKIPSSISRGLLQELSISQVQNTPIAPLAPQSHDDPGLKPSSYTIHTTGINVNANAKHSSRGLRRRGPIDSAVFEPLDAVLEESVIAPTSITAVACAAAPTEAAPANAVRLVADPHSPQATASDIHPLLLAADPDCSNRQQIEKHLAGQFEWLLSCPAPASSAKDQRFFTSDDDRRKRGTVVFGCNLLSRKRRSPSRKTTTACPLANTYTLIATPLEGDAYSLPDLHLSQALANKVNMALAQTSPYDCHQDTPLKVPEVEVNEVVEQAVSPSLTLISDRSSSYAGGSSRAGSFSVPRIEDSLEELDKLEEELEAINAVTQPRRITAPDDVKPSPKHLEPRPDAKKPSVSKRASMSSLSATVRVKQSERAQPSIRRSTSLVFRNKKEETKEQPKLRSQLSRSKLANAQPPTPKAPIKSTKPPTVPNFELPGEAVARRLREQREARLAQQAESQKAYVAPPRPRSNKPLTKPNFELPGEAISRRKREEREARLKAQEEEERKKREFKARPMRPSVVPSTVPRETITSRARQGKSLNDDARKPLDSTKSQRESLGAKSAHARGRLSNMTSQEDLSRGTSSTGSSGGKRNTLSAEEAQQLKLKGKQIFQRDNTGFTRDKEREKRDREAAARLAREQAAERSRAAGREWAEKKRRKDLALRESMRQMT</sequence>
<organism evidence="2 3">
    <name type="scientific">Neonectria ditissima</name>
    <dbReference type="NCBI Taxonomy" id="78410"/>
    <lineage>
        <taxon>Eukaryota</taxon>
        <taxon>Fungi</taxon>
        <taxon>Dikarya</taxon>
        <taxon>Ascomycota</taxon>
        <taxon>Pezizomycotina</taxon>
        <taxon>Sordariomycetes</taxon>
        <taxon>Hypocreomycetidae</taxon>
        <taxon>Hypocreales</taxon>
        <taxon>Nectriaceae</taxon>
        <taxon>Neonectria</taxon>
    </lineage>
</organism>
<gene>
    <name evidence="2" type="ORF">AK830_g3213</name>
</gene>
<dbReference type="Proteomes" id="UP000050424">
    <property type="component" value="Unassembled WGS sequence"/>
</dbReference>
<comment type="caution">
    <text evidence="2">The sequence shown here is derived from an EMBL/GenBank/DDBJ whole genome shotgun (WGS) entry which is preliminary data.</text>
</comment>
<feature type="compositionally biased region" description="Basic and acidic residues" evidence="1">
    <location>
        <begin position="573"/>
        <end position="588"/>
    </location>
</feature>
<dbReference type="OrthoDB" id="3946796at2759"/>
<evidence type="ECO:0008006" key="4">
    <source>
        <dbReference type="Google" id="ProtNLM"/>
    </source>
</evidence>
<accession>A0A0P7BPP7</accession>
<evidence type="ECO:0000256" key="1">
    <source>
        <dbReference type="SAM" id="MobiDB-lite"/>
    </source>
</evidence>
<feature type="compositionally biased region" description="Basic and acidic residues" evidence="1">
    <location>
        <begin position="473"/>
        <end position="484"/>
    </location>
</feature>
<keyword evidence="3" id="KW-1185">Reference proteome</keyword>
<name>A0A0P7BPP7_9HYPO</name>
<feature type="compositionally biased region" description="Polar residues" evidence="1">
    <location>
        <begin position="434"/>
        <end position="444"/>
    </location>
</feature>
<dbReference type="EMBL" id="LKCW01000034">
    <property type="protein sequence ID" value="KPM43339.1"/>
    <property type="molecule type" value="Genomic_DNA"/>
</dbReference>
<evidence type="ECO:0000313" key="2">
    <source>
        <dbReference type="EMBL" id="KPM43339.1"/>
    </source>
</evidence>
<feature type="region of interest" description="Disordered" evidence="1">
    <location>
        <begin position="1"/>
        <end position="24"/>
    </location>
</feature>
<protein>
    <recommendedName>
        <fullName evidence="4">Carboxylesterase family protein</fullName>
    </recommendedName>
</protein>
<proteinExistence type="predicted"/>
<dbReference type="STRING" id="78410.A0A0P7BPP7"/>
<reference evidence="2 3" key="1">
    <citation type="submission" date="2015-09" db="EMBL/GenBank/DDBJ databases">
        <title>Draft genome of a European isolate of the apple canker pathogen Neonectria ditissima.</title>
        <authorList>
            <person name="Gomez-Cortecero A."/>
            <person name="Harrison R.J."/>
            <person name="Armitage A.D."/>
        </authorList>
    </citation>
    <scope>NUCLEOTIDE SEQUENCE [LARGE SCALE GENOMIC DNA]</scope>
    <source>
        <strain evidence="2 3">R09/05</strain>
    </source>
</reference>
<feature type="compositionally biased region" description="Basic and acidic residues" evidence="1">
    <location>
        <begin position="519"/>
        <end position="541"/>
    </location>
</feature>
<feature type="compositionally biased region" description="Basic and acidic residues" evidence="1">
    <location>
        <begin position="365"/>
        <end position="385"/>
    </location>
</feature>
<feature type="compositionally biased region" description="Polar residues" evidence="1">
    <location>
        <begin position="390"/>
        <end position="399"/>
    </location>
</feature>
<dbReference type="AlphaFoldDB" id="A0A0P7BPP7"/>
<feature type="region of interest" description="Disordered" evidence="1">
    <location>
        <begin position="356"/>
        <end position="703"/>
    </location>
</feature>
<feature type="compositionally biased region" description="Basic and acidic residues" evidence="1">
    <location>
        <begin position="423"/>
        <end position="433"/>
    </location>
</feature>
<evidence type="ECO:0000313" key="3">
    <source>
        <dbReference type="Proteomes" id="UP000050424"/>
    </source>
</evidence>
<feature type="compositionally biased region" description="Basic and acidic residues" evidence="1">
    <location>
        <begin position="652"/>
        <end position="703"/>
    </location>
</feature>